<organism evidence="15 16">
    <name type="scientific">Hujiaoplasma nucleasis</name>
    <dbReference type="NCBI Taxonomy" id="2725268"/>
    <lineage>
        <taxon>Bacteria</taxon>
        <taxon>Bacillati</taxon>
        <taxon>Mycoplasmatota</taxon>
        <taxon>Mollicutes</taxon>
        <taxon>Candidatus Izemoplasmatales</taxon>
        <taxon>Hujiaoplasmataceae</taxon>
        <taxon>Hujiaoplasma</taxon>
    </lineage>
</organism>
<sequence>MKLNERGLLVVISGPSGVGKGTIRKALFKIPDNNFCYSVSMTTRKPRQGEVDGVDYFFVSREEFEERIKNNGFLEYAEFVGEYYGTPMDYIEKQMDKGKEVIIEIEVQGALQVRERLPEAVFIFIVPPSKKSLLDRLKIRGTEEASKIQERINKAEREFGLAYKYDYIVVNDQVENAADRIYAIIRAEHAKTERSIHKYYKLLEEEND</sequence>
<dbReference type="GO" id="GO:0005524">
    <property type="term" value="F:ATP binding"/>
    <property type="evidence" value="ECO:0007669"/>
    <property type="project" value="UniProtKB-UniRule"/>
</dbReference>
<dbReference type="SMART" id="SM00072">
    <property type="entry name" value="GuKc"/>
    <property type="match status" value="1"/>
</dbReference>
<comment type="catalytic activity">
    <reaction evidence="12 13">
        <text>GMP + ATP = GDP + ADP</text>
        <dbReference type="Rhea" id="RHEA:20780"/>
        <dbReference type="ChEBI" id="CHEBI:30616"/>
        <dbReference type="ChEBI" id="CHEBI:58115"/>
        <dbReference type="ChEBI" id="CHEBI:58189"/>
        <dbReference type="ChEBI" id="CHEBI:456216"/>
        <dbReference type="EC" id="2.7.4.8"/>
    </reaction>
</comment>
<dbReference type="FunFam" id="3.30.63.10:FF:000002">
    <property type="entry name" value="Guanylate kinase 1"/>
    <property type="match status" value="1"/>
</dbReference>
<dbReference type="GO" id="GO:0005829">
    <property type="term" value="C:cytosol"/>
    <property type="evidence" value="ECO:0007669"/>
    <property type="project" value="TreeGrafter"/>
</dbReference>
<evidence type="ECO:0000256" key="10">
    <source>
        <dbReference type="ARBA" id="ARBA00022840"/>
    </source>
</evidence>
<evidence type="ECO:0000256" key="11">
    <source>
        <dbReference type="ARBA" id="ARBA00030128"/>
    </source>
</evidence>
<feature type="binding site" evidence="13">
    <location>
        <begin position="14"/>
        <end position="21"/>
    </location>
    <ligand>
        <name>ATP</name>
        <dbReference type="ChEBI" id="CHEBI:30616"/>
    </ligand>
</feature>
<evidence type="ECO:0000313" key="15">
    <source>
        <dbReference type="EMBL" id="QLY40932.1"/>
    </source>
</evidence>
<dbReference type="InterPro" id="IPR020590">
    <property type="entry name" value="Guanylate_kinase_CS"/>
</dbReference>
<keyword evidence="9 13" id="KW-0418">Kinase</keyword>
<feature type="domain" description="Guanylate kinase-like" evidence="14">
    <location>
        <begin position="7"/>
        <end position="186"/>
    </location>
</feature>
<dbReference type="InterPro" id="IPR008145">
    <property type="entry name" value="GK/Ca_channel_bsu"/>
</dbReference>
<evidence type="ECO:0000256" key="7">
    <source>
        <dbReference type="ARBA" id="ARBA00022679"/>
    </source>
</evidence>
<dbReference type="GO" id="GO:0004385">
    <property type="term" value="F:GMP kinase activity"/>
    <property type="evidence" value="ECO:0007669"/>
    <property type="project" value="UniProtKB-UniRule"/>
</dbReference>
<gene>
    <name evidence="13 15" type="primary">gmk</name>
    <name evidence="15" type="ORF">HF295_00200</name>
</gene>
<dbReference type="PROSITE" id="PS00856">
    <property type="entry name" value="GUANYLATE_KINASE_1"/>
    <property type="match status" value="1"/>
</dbReference>
<dbReference type="RefSeq" id="WP_376739695.1">
    <property type="nucleotide sequence ID" value="NZ_CP051151.1"/>
</dbReference>
<dbReference type="Pfam" id="PF00625">
    <property type="entry name" value="Guanylate_kin"/>
    <property type="match status" value="1"/>
</dbReference>
<accession>A0A7L6N605</accession>
<evidence type="ECO:0000256" key="6">
    <source>
        <dbReference type="ARBA" id="ARBA00022490"/>
    </source>
</evidence>
<evidence type="ECO:0000256" key="1">
    <source>
        <dbReference type="ARBA" id="ARBA00003531"/>
    </source>
</evidence>
<dbReference type="InterPro" id="IPR008144">
    <property type="entry name" value="Guanylate_kin-like_dom"/>
</dbReference>
<protein>
    <recommendedName>
        <fullName evidence="5 13">Guanylate kinase</fullName>
        <ecNumber evidence="4 13">2.7.4.8</ecNumber>
    </recommendedName>
    <alternativeName>
        <fullName evidence="11 13">GMP kinase</fullName>
    </alternativeName>
</protein>
<dbReference type="SUPFAM" id="SSF52540">
    <property type="entry name" value="P-loop containing nucleoside triphosphate hydrolases"/>
    <property type="match status" value="1"/>
</dbReference>
<keyword evidence="8 13" id="KW-0547">Nucleotide-binding</keyword>
<evidence type="ECO:0000256" key="5">
    <source>
        <dbReference type="ARBA" id="ARBA00016296"/>
    </source>
</evidence>
<evidence type="ECO:0000256" key="13">
    <source>
        <dbReference type="HAMAP-Rule" id="MF_00328"/>
    </source>
</evidence>
<name>A0A7L6N605_9MOLU</name>
<proteinExistence type="inferred from homology"/>
<dbReference type="EMBL" id="CP051151">
    <property type="protein sequence ID" value="QLY40932.1"/>
    <property type="molecule type" value="Genomic_DNA"/>
</dbReference>
<evidence type="ECO:0000256" key="8">
    <source>
        <dbReference type="ARBA" id="ARBA00022741"/>
    </source>
</evidence>
<reference evidence="15 16" key="1">
    <citation type="submission" date="2020-04" db="EMBL/GenBank/DDBJ databases">
        <authorList>
            <person name="Zheng R.K."/>
            <person name="Sun C.M."/>
        </authorList>
    </citation>
    <scope>NUCLEOTIDE SEQUENCE [LARGE SCALE GENOMIC DNA]</scope>
    <source>
        <strain evidence="16">zrk29</strain>
    </source>
</reference>
<comment type="subcellular location">
    <subcellularLocation>
        <location evidence="2 13">Cytoplasm</location>
    </subcellularLocation>
</comment>
<evidence type="ECO:0000256" key="3">
    <source>
        <dbReference type="ARBA" id="ARBA00005790"/>
    </source>
</evidence>
<evidence type="ECO:0000256" key="4">
    <source>
        <dbReference type="ARBA" id="ARBA00012961"/>
    </source>
</evidence>
<dbReference type="FunFam" id="3.40.50.300:FF:000855">
    <property type="entry name" value="Guanylate kinase"/>
    <property type="match status" value="1"/>
</dbReference>
<dbReference type="Gene3D" id="3.40.50.300">
    <property type="entry name" value="P-loop containing nucleotide triphosphate hydrolases"/>
    <property type="match status" value="1"/>
</dbReference>
<dbReference type="Gene3D" id="3.30.63.10">
    <property type="entry name" value="Guanylate Kinase phosphate binding domain"/>
    <property type="match status" value="1"/>
</dbReference>
<keyword evidence="10 13" id="KW-0067">ATP-binding</keyword>
<dbReference type="KEGG" id="tbk:HF295_00200"/>
<evidence type="ECO:0000259" key="14">
    <source>
        <dbReference type="PROSITE" id="PS50052"/>
    </source>
</evidence>
<dbReference type="PROSITE" id="PS50052">
    <property type="entry name" value="GUANYLATE_KINASE_2"/>
    <property type="match status" value="1"/>
</dbReference>
<keyword evidence="16" id="KW-1185">Reference proteome</keyword>
<dbReference type="InterPro" id="IPR017665">
    <property type="entry name" value="Guanylate_kinase"/>
</dbReference>
<dbReference type="Proteomes" id="UP000512167">
    <property type="component" value="Chromosome"/>
</dbReference>
<evidence type="ECO:0000256" key="2">
    <source>
        <dbReference type="ARBA" id="ARBA00004496"/>
    </source>
</evidence>
<dbReference type="CDD" id="cd00071">
    <property type="entry name" value="GMPK"/>
    <property type="match status" value="1"/>
</dbReference>
<dbReference type="EC" id="2.7.4.8" evidence="4 13"/>
<dbReference type="PANTHER" id="PTHR23117:SF13">
    <property type="entry name" value="GUANYLATE KINASE"/>
    <property type="match status" value="1"/>
</dbReference>
<evidence type="ECO:0000256" key="12">
    <source>
        <dbReference type="ARBA" id="ARBA00048594"/>
    </source>
</evidence>
<dbReference type="HAMAP" id="MF_00328">
    <property type="entry name" value="Guanylate_kinase"/>
    <property type="match status" value="1"/>
</dbReference>
<dbReference type="PANTHER" id="PTHR23117">
    <property type="entry name" value="GUANYLATE KINASE-RELATED"/>
    <property type="match status" value="1"/>
</dbReference>
<comment type="similarity">
    <text evidence="3 13">Belongs to the guanylate kinase family.</text>
</comment>
<dbReference type="InterPro" id="IPR027417">
    <property type="entry name" value="P-loop_NTPase"/>
</dbReference>
<evidence type="ECO:0000313" key="16">
    <source>
        <dbReference type="Proteomes" id="UP000512167"/>
    </source>
</evidence>
<dbReference type="AlphaFoldDB" id="A0A7L6N605"/>
<comment type="function">
    <text evidence="1 13">Essential for recycling GMP and indirectly, cGMP.</text>
</comment>
<keyword evidence="7 13" id="KW-0808">Transferase</keyword>
<keyword evidence="6 13" id="KW-0963">Cytoplasm</keyword>
<dbReference type="NCBIfam" id="TIGR03263">
    <property type="entry name" value="guanyl_kin"/>
    <property type="match status" value="1"/>
</dbReference>
<evidence type="ECO:0000256" key="9">
    <source>
        <dbReference type="ARBA" id="ARBA00022777"/>
    </source>
</evidence>